<accession>A0A3N6ULQ9</accession>
<evidence type="ECO:0000313" key="2">
    <source>
        <dbReference type="Proteomes" id="UP000279457"/>
    </source>
</evidence>
<keyword evidence="2" id="KW-1185">Reference proteome</keyword>
<dbReference type="AlphaFoldDB" id="A0A3N6ULQ9"/>
<dbReference type="InterPro" id="IPR010862">
    <property type="entry name" value="DUF1493"/>
</dbReference>
<dbReference type="Proteomes" id="UP000279457">
    <property type="component" value="Unassembled WGS sequence"/>
</dbReference>
<dbReference type="RefSeq" id="WP_124234392.1">
    <property type="nucleotide sequence ID" value="NZ_RHHM01000016.1"/>
</dbReference>
<comment type="caution">
    <text evidence="1">The sequence shown here is derived from an EMBL/GenBank/DDBJ whole genome shotgun (WGS) entry which is preliminary data.</text>
</comment>
<reference evidence="1 2" key="1">
    <citation type="submission" date="2018-10" db="EMBL/GenBank/DDBJ databases">
        <title>Draft genome sequence for the type isolate of Erwinia psidii, agent causal of bacterial blight in guava (Psidium guajava) and wilt and die-back of Eucalyptus spp.</title>
        <authorList>
            <person name="Hermenegildo P.S."/>
            <person name="Santos S.A."/>
            <person name="Guimaraes L.M.S."/>
            <person name="Vidigal P.M.P."/>
            <person name="Pereira I.C."/>
            <person name="Badel J.L."/>
            <person name="Alfenas-Zerbini P."/>
            <person name="Ferreira M.A.S.V."/>
            <person name="Alfenas A.C."/>
        </authorList>
    </citation>
    <scope>NUCLEOTIDE SEQUENCE [LARGE SCALE GENOMIC DNA]</scope>
    <source>
        <strain evidence="1 2">IBSBF 435</strain>
    </source>
</reference>
<organism evidence="1 2">
    <name type="scientific">Erwinia psidii</name>
    <dbReference type="NCBI Taxonomy" id="69224"/>
    <lineage>
        <taxon>Bacteria</taxon>
        <taxon>Pseudomonadati</taxon>
        <taxon>Pseudomonadota</taxon>
        <taxon>Gammaproteobacteria</taxon>
        <taxon>Enterobacterales</taxon>
        <taxon>Erwiniaceae</taxon>
        <taxon>Erwinia</taxon>
    </lineage>
</organism>
<dbReference type="Pfam" id="PF07377">
    <property type="entry name" value="DUF1493"/>
    <property type="match status" value="1"/>
</dbReference>
<dbReference type="OrthoDB" id="6476622at2"/>
<sequence>MPVMNKAESVRRLITKHFWEMSDDTSLSTGNNCVLPEDASDFLEEYAESLQVNMAVFDFRKYFPNEGVRFLPNAILPKFMRTDHHQPEPLTVRMLIECAESGRWLY</sequence>
<dbReference type="EMBL" id="RHHM01000016">
    <property type="protein sequence ID" value="RQM36859.1"/>
    <property type="molecule type" value="Genomic_DNA"/>
</dbReference>
<gene>
    <name evidence="1" type="ORF">EB241_17995</name>
</gene>
<protein>
    <submittedName>
        <fullName evidence="1">DUF1493 family protein</fullName>
    </submittedName>
</protein>
<name>A0A3N6ULQ9_9GAMM</name>
<evidence type="ECO:0000313" key="1">
    <source>
        <dbReference type="EMBL" id="RQM36859.1"/>
    </source>
</evidence>
<proteinExistence type="predicted"/>